<accession>A0AAE3ECN6</accession>
<dbReference type="EMBL" id="JAJEQR010000029">
    <property type="protein sequence ID" value="MCC2231455.1"/>
    <property type="molecule type" value="Genomic_DNA"/>
</dbReference>
<reference evidence="10" key="1">
    <citation type="submission" date="2021-10" db="EMBL/GenBank/DDBJ databases">
        <title>Anaerobic single-cell dispensing facilitates the cultivation of human gut bacteria.</title>
        <authorList>
            <person name="Afrizal A."/>
        </authorList>
    </citation>
    <scope>NUCLEOTIDE SEQUENCE</scope>
    <source>
        <strain evidence="10">CLA-AA-H215</strain>
    </source>
</reference>
<evidence type="ECO:0000313" key="11">
    <source>
        <dbReference type="Proteomes" id="UP001198182"/>
    </source>
</evidence>
<evidence type="ECO:0000256" key="3">
    <source>
        <dbReference type="ARBA" id="ARBA00022448"/>
    </source>
</evidence>
<dbReference type="GO" id="GO:0005886">
    <property type="term" value="C:plasma membrane"/>
    <property type="evidence" value="ECO:0007669"/>
    <property type="project" value="UniProtKB-SubCell"/>
</dbReference>
<sequence>MLSTIINAISSFLYSKLLVIMLIGTGLYFTVRARFPQLRLFRSACKAVMEKPEDDQSVSSFQALMVSTASRVGTGNIVGVSSAICIGGFGAVFWMWIIAIVGSASAFVESTLAQIYKKKGEDGRCYGGPAYYIEAALHSRPLAIAFCIAMILTYAFGFNMLASYNLQSTFSGFSFYNPSVSPWIIGGILAVVTGWCLLGGGSRIVKVTSTLVPVMGIAYIAVALLVVILNIANIPMVFATIFREAFDFRAIFGAFAGSALMQGIRRGLYSNEAGIGSAPNAAASAHVSHPVKQGLVQMLSVFIDTLLLCTATAMMCMSSGIEPSAELQGAPWVQASLQASLGSFGPVFITVSMVLFAFTTLLGNCFYCDNLLTYIHKEQPGKRFMAGFRLVCAIVVFVGAGMEMSMLWDISDVLMGVMALINIPVILVLSNTAMKAVKDYEKQLKNGGNPVFRSTNIGLKHATDYWK</sequence>
<dbReference type="RefSeq" id="WP_308453977.1">
    <property type="nucleotide sequence ID" value="NZ_JAJEQR010000029.1"/>
</dbReference>
<comment type="caution">
    <text evidence="10">The sequence shown here is derived from an EMBL/GenBank/DDBJ whole genome shotgun (WGS) entry which is preliminary data.</text>
</comment>
<keyword evidence="11" id="KW-1185">Reference proteome</keyword>
<dbReference type="GO" id="GO:0005283">
    <property type="term" value="F:amino acid:sodium symporter activity"/>
    <property type="evidence" value="ECO:0007669"/>
    <property type="project" value="InterPro"/>
</dbReference>
<comment type="subcellular location">
    <subcellularLocation>
        <location evidence="1 9">Cell membrane</location>
        <topology evidence="1 9">Multi-pass membrane protein</topology>
    </subcellularLocation>
</comment>
<evidence type="ECO:0000256" key="6">
    <source>
        <dbReference type="ARBA" id="ARBA00022847"/>
    </source>
</evidence>
<dbReference type="PRINTS" id="PR00175">
    <property type="entry name" value="NAALASMPORT"/>
</dbReference>
<evidence type="ECO:0000256" key="1">
    <source>
        <dbReference type="ARBA" id="ARBA00004651"/>
    </source>
</evidence>
<evidence type="ECO:0000256" key="7">
    <source>
        <dbReference type="ARBA" id="ARBA00022989"/>
    </source>
</evidence>
<evidence type="ECO:0000256" key="8">
    <source>
        <dbReference type="ARBA" id="ARBA00023136"/>
    </source>
</evidence>
<dbReference type="PANTHER" id="PTHR30330:SF1">
    <property type="entry name" value="AMINO-ACID CARRIER PROTEIN ALST"/>
    <property type="match status" value="1"/>
</dbReference>
<feature type="transmembrane region" description="Helical" evidence="9">
    <location>
        <begin position="388"/>
        <end position="408"/>
    </location>
</feature>
<comment type="similarity">
    <text evidence="2 9">Belongs to the alanine or glycine:cation symporter (AGCS) (TC 2.A.25) family.</text>
</comment>
<organism evidence="10 11">
    <name type="scientific">Hominifimenecus microfluidus</name>
    <dbReference type="NCBI Taxonomy" id="2885348"/>
    <lineage>
        <taxon>Bacteria</taxon>
        <taxon>Bacillati</taxon>
        <taxon>Bacillota</taxon>
        <taxon>Clostridia</taxon>
        <taxon>Lachnospirales</taxon>
        <taxon>Lachnospiraceae</taxon>
        <taxon>Hominifimenecus</taxon>
    </lineage>
</organism>
<name>A0AAE3ECN6_9FIRM</name>
<keyword evidence="6 9" id="KW-0769">Symport</keyword>
<evidence type="ECO:0000256" key="5">
    <source>
        <dbReference type="ARBA" id="ARBA00022692"/>
    </source>
</evidence>
<feature type="transmembrane region" description="Helical" evidence="9">
    <location>
        <begin position="142"/>
        <end position="162"/>
    </location>
</feature>
<evidence type="ECO:0000256" key="9">
    <source>
        <dbReference type="RuleBase" id="RU363064"/>
    </source>
</evidence>
<dbReference type="InterPro" id="IPR001463">
    <property type="entry name" value="Na/Ala_symport"/>
</dbReference>
<feature type="transmembrane region" description="Helical" evidence="9">
    <location>
        <begin position="341"/>
        <end position="367"/>
    </location>
</feature>
<feature type="transmembrane region" description="Helical" evidence="9">
    <location>
        <begin position="414"/>
        <end position="434"/>
    </location>
</feature>
<feature type="transmembrane region" description="Helical" evidence="9">
    <location>
        <begin position="182"/>
        <end position="205"/>
    </location>
</feature>
<dbReference type="PANTHER" id="PTHR30330">
    <property type="entry name" value="AGSS FAMILY TRANSPORTER, SODIUM-ALANINE"/>
    <property type="match status" value="1"/>
</dbReference>
<feature type="transmembrane region" description="Helical" evidence="9">
    <location>
        <begin position="77"/>
        <end position="108"/>
    </location>
</feature>
<dbReference type="Proteomes" id="UP001198182">
    <property type="component" value="Unassembled WGS sequence"/>
</dbReference>
<dbReference type="Pfam" id="PF01235">
    <property type="entry name" value="Na_Ala_symp"/>
    <property type="match status" value="1"/>
</dbReference>
<keyword evidence="8 9" id="KW-0472">Membrane</keyword>
<feature type="transmembrane region" description="Helical" evidence="9">
    <location>
        <begin position="12"/>
        <end position="31"/>
    </location>
</feature>
<dbReference type="FunFam" id="1.20.1740.10:FF:000004">
    <property type="entry name" value="Sodium:alanine symporter family protein"/>
    <property type="match status" value="1"/>
</dbReference>
<dbReference type="NCBIfam" id="TIGR00835">
    <property type="entry name" value="agcS"/>
    <property type="match status" value="1"/>
</dbReference>
<proteinExistence type="inferred from homology"/>
<evidence type="ECO:0000256" key="2">
    <source>
        <dbReference type="ARBA" id="ARBA00009261"/>
    </source>
</evidence>
<protein>
    <submittedName>
        <fullName evidence="10">Alanine:cation symporter family protein</fullName>
    </submittedName>
</protein>
<dbReference type="PROSITE" id="PS00873">
    <property type="entry name" value="NA_ALANINE_SYMP"/>
    <property type="match status" value="1"/>
</dbReference>
<evidence type="ECO:0000313" key="10">
    <source>
        <dbReference type="EMBL" id="MCC2231455.1"/>
    </source>
</evidence>
<keyword evidence="5 9" id="KW-0812">Transmembrane</keyword>
<gene>
    <name evidence="10" type="ORF">LKD81_10670</name>
</gene>
<keyword evidence="3 9" id="KW-0813">Transport</keyword>
<dbReference type="Gene3D" id="1.20.1740.10">
    <property type="entry name" value="Amino acid/polyamine transporter I"/>
    <property type="match status" value="1"/>
</dbReference>
<keyword evidence="7 9" id="KW-1133">Transmembrane helix</keyword>
<feature type="transmembrane region" description="Helical" evidence="9">
    <location>
        <begin position="217"/>
        <end position="242"/>
    </location>
</feature>
<dbReference type="AlphaFoldDB" id="A0AAE3ECN6"/>
<keyword evidence="4 9" id="KW-1003">Cell membrane</keyword>
<evidence type="ECO:0000256" key="4">
    <source>
        <dbReference type="ARBA" id="ARBA00022475"/>
    </source>
</evidence>